<keyword evidence="3" id="KW-1185">Reference proteome</keyword>
<organism evidence="2 3">
    <name type="scientific">Serratia aquatilis</name>
    <dbReference type="NCBI Taxonomy" id="1737515"/>
    <lineage>
        <taxon>Bacteria</taxon>
        <taxon>Pseudomonadati</taxon>
        <taxon>Pseudomonadota</taxon>
        <taxon>Gammaproteobacteria</taxon>
        <taxon>Enterobacterales</taxon>
        <taxon>Yersiniaceae</taxon>
        <taxon>Serratia</taxon>
    </lineage>
</organism>
<reference evidence="2 3" key="1">
    <citation type="submission" date="2024-09" db="EMBL/GenBank/DDBJ databases">
        <authorList>
            <person name="Sun Q."/>
            <person name="Mori K."/>
        </authorList>
    </citation>
    <scope>NUCLEOTIDE SEQUENCE [LARGE SCALE GENOMIC DNA]</scope>
    <source>
        <strain evidence="2 3">CCM 8626</strain>
    </source>
</reference>
<dbReference type="Proteomes" id="UP001589792">
    <property type="component" value="Unassembled WGS sequence"/>
</dbReference>
<keyword evidence="1" id="KW-0812">Transmembrane</keyword>
<protein>
    <recommendedName>
        <fullName evidence="4">DUF4760 domain-containing protein</fullName>
    </recommendedName>
</protein>
<feature type="transmembrane region" description="Helical" evidence="1">
    <location>
        <begin position="6"/>
        <end position="35"/>
    </location>
</feature>
<comment type="caution">
    <text evidence="2">The sequence shown here is derived from an EMBL/GenBank/DDBJ whole genome shotgun (WGS) entry which is preliminary data.</text>
</comment>
<evidence type="ECO:0000313" key="2">
    <source>
        <dbReference type="EMBL" id="MFC0227423.1"/>
    </source>
</evidence>
<dbReference type="RefSeq" id="WP_380675958.1">
    <property type="nucleotide sequence ID" value="NZ_CP173186.1"/>
</dbReference>
<name>A0ABV6EF03_9GAMM</name>
<gene>
    <name evidence="2" type="ORF">ACFFJ3_13045</name>
</gene>
<proteinExistence type="predicted"/>
<keyword evidence="1" id="KW-1133">Transmembrane helix</keyword>
<accession>A0ABV6EF03</accession>
<sequence>MESTDVAFWSMVGTGISAVATAVGVIVAICTLFSWRKQYIETLKDNFISSLVNYSTSLTYLPKKIDQTSSAAIASCAYISERFHICQKEWTLLERTMSKSKKYSEYISKWRGELHDFIDVHNKYIYGECEKELLKKFTQEMYQRKRE</sequence>
<evidence type="ECO:0000256" key="1">
    <source>
        <dbReference type="SAM" id="Phobius"/>
    </source>
</evidence>
<evidence type="ECO:0008006" key="4">
    <source>
        <dbReference type="Google" id="ProtNLM"/>
    </source>
</evidence>
<dbReference type="EMBL" id="JBHLXG010000010">
    <property type="protein sequence ID" value="MFC0227423.1"/>
    <property type="molecule type" value="Genomic_DNA"/>
</dbReference>
<keyword evidence="1" id="KW-0472">Membrane</keyword>
<evidence type="ECO:0000313" key="3">
    <source>
        <dbReference type="Proteomes" id="UP001589792"/>
    </source>
</evidence>